<reference evidence="1" key="1">
    <citation type="journal article" date="2015" name="MBio">
        <title>Eco-Evolutionary Dynamics of Episomes among Ecologically Cohesive Bacterial Populations.</title>
        <authorList>
            <person name="Xue H."/>
            <person name="Cordero O.X."/>
            <person name="Camas F.M."/>
            <person name="Trimble W."/>
            <person name="Meyer F."/>
            <person name="Guglielmini J."/>
            <person name="Rocha E.P."/>
            <person name="Polz M.F."/>
        </authorList>
    </citation>
    <scope>NUCLEOTIDE SEQUENCE</scope>
    <source>
        <strain evidence="1">FF_61</strain>
    </source>
</reference>
<sequence>MKYSILSSFASSQLGRWLFFDRKFPFLAKIGKVRVESVLA</sequence>
<dbReference type="AlphaFoldDB" id="A0A0H3ZLJ0"/>
<name>A0A0H3ZLJ0_9VIBR</name>
<dbReference type="EMBL" id="KP795522">
    <property type="protein sequence ID" value="AKN37028.1"/>
    <property type="molecule type" value="Genomic_DNA"/>
</dbReference>
<proteinExistence type="predicted"/>
<evidence type="ECO:0000313" key="1">
    <source>
        <dbReference type="EMBL" id="AKN37028.1"/>
    </source>
</evidence>
<accession>A0A0H3ZLJ0</accession>
<organism evidence="1">
    <name type="scientific">Vibrio cyclitrophicus</name>
    <dbReference type="NCBI Taxonomy" id="47951"/>
    <lineage>
        <taxon>Bacteria</taxon>
        <taxon>Pseudomonadati</taxon>
        <taxon>Pseudomonadota</taxon>
        <taxon>Gammaproteobacteria</taxon>
        <taxon>Vibrionales</taxon>
        <taxon>Vibrionaceae</taxon>
        <taxon>Vibrio</taxon>
    </lineage>
</organism>
<protein>
    <submittedName>
        <fullName evidence="1">Uncharacterized protein</fullName>
    </submittedName>
</protein>